<dbReference type="EMBL" id="LK021340">
    <property type="protein sequence ID" value="CDQ46058.1"/>
    <property type="molecule type" value="Genomic_DNA"/>
</dbReference>
<accession>A0AAV2WQG8</accession>
<gene>
    <name evidence="1" type="ORF">BN1047_03961</name>
</gene>
<reference evidence="1" key="1">
    <citation type="submission" date="2014-05" db="EMBL/GenBank/DDBJ databases">
        <authorList>
            <person name="Urmite Genomes"/>
        </authorList>
    </citation>
    <scope>NUCLEOTIDE SEQUENCE</scope>
    <source>
        <strain evidence="1">DSM 44074</strain>
    </source>
</reference>
<dbReference type="RefSeq" id="WP_030136018.1">
    <property type="nucleotide sequence ID" value="NZ_LK021340.1"/>
</dbReference>
<proteinExistence type="predicted"/>
<dbReference type="SUPFAM" id="SSF50346">
    <property type="entry name" value="PRC-barrel domain"/>
    <property type="match status" value="1"/>
</dbReference>
<sequence>MQLSDLLGAPVTAQNGQRLGTVTDVRLAVRDDAAPALFGLIISPRTRSSYLGYERSQVRRPAVLAALLRWRHRGTFLTLWRDLHTIDDNGIVLRDGFDRYSAVLKEDATT</sequence>
<dbReference type="AlphaFoldDB" id="A0AAV2WQG8"/>
<name>A0AAV2WQG8_MYCNE</name>
<protein>
    <recommendedName>
        <fullName evidence="3">PRC-barrel domain-containing protein</fullName>
    </recommendedName>
</protein>
<reference evidence="1" key="2">
    <citation type="submission" date="2015-09" db="EMBL/GenBank/DDBJ databases">
        <title>Draft genome sequence of Mycobacterium neoaurum DSM 44074.</title>
        <authorList>
            <person name="Croce O."/>
            <person name="Robert C."/>
            <person name="Raoult D."/>
            <person name="Drancourt M."/>
        </authorList>
    </citation>
    <scope>NUCLEOTIDE SEQUENCE</scope>
    <source>
        <strain evidence="1">DSM 44074</strain>
    </source>
</reference>
<evidence type="ECO:0000313" key="1">
    <source>
        <dbReference type="EMBL" id="CDQ46058.1"/>
    </source>
</evidence>
<dbReference type="InterPro" id="IPR011033">
    <property type="entry name" value="PRC_barrel-like_sf"/>
</dbReference>
<evidence type="ECO:0008006" key="3">
    <source>
        <dbReference type="Google" id="ProtNLM"/>
    </source>
</evidence>
<dbReference type="Proteomes" id="UP000028864">
    <property type="component" value="Unassembled WGS sequence"/>
</dbReference>
<evidence type="ECO:0000313" key="2">
    <source>
        <dbReference type="Proteomes" id="UP000028864"/>
    </source>
</evidence>
<organism evidence="1 2">
    <name type="scientific">Mycolicibacterium neoaurum</name>
    <name type="common">Mycobacterium neoaurum</name>
    <dbReference type="NCBI Taxonomy" id="1795"/>
    <lineage>
        <taxon>Bacteria</taxon>
        <taxon>Bacillati</taxon>
        <taxon>Actinomycetota</taxon>
        <taxon>Actinomycetes</taxon>
        <taxon>Mycobacteriales</taxon>
        <taxon>Mycobacteriaceae</taxon>
        <taxon>Mycolicibacterium</taxon>
    </lineage>
</organism>